<sequence>MNDRSMHEEIAERIAATGNVVREVAHKRANCNLKIRVASSEAADQKYHNLVVTYTDPDNNELVTITKPRFMFGEVGSIEAIRFFRSDKLREGSRRDKHVLTLYGNAAVRADYRALHECLQEAYVAAWPTIMQDDTHEALRLFAQMVSLTLDADDPQELLRMIVDGEMATDEQSGAQIAQKWQRFICGRIRNAFPYVQQEAQTAFAKQYTNSNTGEMREGITVTLRENAPPKSAGRPEKISRGLDRADVATTDAATPLFKDLSLTRLELDGSRSSVEDVSRVLCSHMTPAKPESAEEQEQRLRNERRPLHAIFLLVEIAQIFVLERNIYPLKYLRWVCLPPEEITAGKPRRSNLANAFTLGNDDQSMHDALCGLAVADPSLVMLDYAATRREERFRMRVVPSRNNNGYHNVICEVRDESGKWTSTRNPQYALYDTDDLGFLAFRASKYAPNATEPGEIAESATGKYSMQVFGDGDMEMQLRALYDAFIEALCDEWSVIKSGHYLRELRLYVELNIDTSIVAADAELPALMDLVRTEKQEQRWTAHLRGCIAAGFPFYKDRSACFAKSIVDRNNPTQRAAAYYPKYAFTGYDATVDAADRSRKGQRFGSAVDRAACELVLKFRDRWRRHLRGCTKAAPDLRPMIAELKIPHARHLLLALLRQGLIPIDAQVPVTSADAPLRTEVDFVCCDAREGGVALVELKCGFCGYRTRASGRMQHELRQQNDCPETQHHLQLALTTRMFRQTYRDATRVSAYVVYCDDTGVTRQPLRVWASRAAKAATLRVAKFT</sequence>
<comment type="caution">
    <text evidence="1">The sequence shown here is derived from an EMBL/GenBank/DDBJ whole genome shotgun (WGS) entry which is preliminary data.</text>
</comment>
<dbReference type="EMBL" id="LGRX02000007">
    <property type="protein sequence ID" value="KAK3289991.1"/>
    <property type="molecule type" value="Genomic_DNA"/>
</dbReference>
<gene>
    <name evidence="1" type="ORF">CYMTET_2594</name>
</gene>
<organism evidence="1 2">
    <name type="scientific">Cymbomonas tetramitiformis</name>
    <dbReference type="NCBI Taxonomy" id="36881"/>
    <lineage>
        <taxon>Eukaryota</taxon>
        <taxon>Viridiplantae</taxon>
        <taxon>Chlorophyta</taxon>
        <taxon>Pyramimonadophyceae</taxon>
        <taxon>Pyramimonadales</taxon>
        <taxon>Pyramimonadaceae</taxon>
        <taxon>Cymbomonas</taxon>
    </lineage>
</organism>
<dbReference type="Proteomes" id="UP001190700">
    <property type="component" value="Unassembled WGS sequence"/>
</dbReference>
<keyword evidence="2" id="KW-1185">Reference proteome</keyword>
<protein>
    <submittedName>
        <fullName evidence="1">Uncharacterized protein</fullName>
    </submittedName>
</protein>
<accession>A0AAE0H512</accession>
<proteinExistence type="predicted"/>
<evidence type="ECO:0000313" key="2">
    <source>
        <dbReference type="Proteomes" id="UP001190700"/>
    </source>
</evidence>
<reference evidence="1 2" key="1">
    <citation type="journal article" date="2015" name="Genome Biol. Evol.">
        <title>Comparative Genomics of a Bacterivorous Green Alga Reveals Evolutionary Causalities and Consequences of Phago-Mixotrophic Mode of Nutrition.</title>
        <authorList>
            <person name="Burns J.A."/>
            <person name="Paasch A."/>
            <person name="Narechania A."/>
            <person name="Kim E."/>
        </authorList>
    </citation>
    <scope>NUCLEOTIDE SEQUENCE [LARGE SCALE GENOMIC DNA]</scope>
    <source>
        <strain evidence="1 2">PLY_AMNH</strain>
    </source>
</reference>
<name>A0AAE0H512_9CHLO</name>
<dbReference type="AlphaFoldDB" id="A0AAE0H512"/>
<evidence type="ECO:0000313" key="1">
    <source>
        <dbReference type="EMBL" id="KAK3289991.1"/>
    </source>
</evidence>